<evidence type="ECO:0000313" key="3">
    <source>
        <dbReference type="EMBL" id="MEX6501654.1"/>
    </source>
</evidence>
<protein>
    <submittedName>
        <fullName evidence="3">PilX N-terminal domain-containing pilus assembly protein</fullName>
    </submittedName>
</protein>
<keyword evidence="1" id="KW-1133">Transmembrane helix</keyword>
<dbReference type="RefSeq" id="WP_369286624.1">
    <property type="nucleotide sequence ID" value="NZ_JBFTEG010000003.1"/>
</dbReference>
<organism evidence="3 4">
    <name type="scientific">Pseudomonas zhanjiangensis</name>
    <dbReference type="NCBI Taxonomy" id="3239015"/>
    <lineage>
        <taxon>Bacteria</taxon>
        <taxon>Pseudomonadati</taxon>
        <taxon>Pseudomonadota</taxon>
        <taxon>Gammaproteobacteria</taxon>
        <taxon>Pseudomonadales</taxon>
        <taxon>Pseudomonadaceae</taxon>
        <taxon>Pseudomonas</taxon>
    </lineage>
</organism>
<keyword evidence="1" id="KW-0812">Transmembrane</keyword>
<evidence type="ECO:0000259" key="2">
    <source>
        <dbReference type="Pfam" id="PF14341"/>
    </source>
</evidence>
<dbReference type="Pfam" id="PF14341">
    <property type="entry name" value="PilX_N"/>
    <property type="match status" value="1"/>
</dbReference>
<dbReference type="Proteomes" id="UP001560296">
    <property type="component" value="Unassembled WGS sequence"/>
</dbReference>
<dbReference type="EMBL" id="JBFTEG010000003">
    <property type="protein sequence ID" value="MEX6501654.1"/>
    <property type="molecule type" value="Genomic_DNA"/>
</dbReference>
<name>A0ABV3YR58_9PSED</name>
<reference evidence="3 4" key="1">
    <citation type="submission" date="2024-07" db="EMBL/GenBank/DDBJ databases">
        <authorList>
            <person name="Li M."/>
        </authorList>
    </citation>
    <scope>NUCLEOTIDE SEQUENCE [LARGE SCALE GENOMIC DNA]</scope>
    <source>
        <strain evidence="3 4">25A3E</strain>
    </source>
</reference>
<keyword evidence="1" id="KW-0472">Membrane</keyword>
<gene>
    <name evidence="3" type="ORF">AB5S05_06215</name>
</gene>
<comment type="caution">
    <text evidence="3">The sequence shown here is derived from an EMBL/GenBank/DDBJ whole genome shotgun (WGS) entry which is preliminary data.</text>
</comment>
<accession>A0ABV3YR58</accession>
<keyword evidence="4" id="KW-1185">Reference proteome</keyword>
<feature type="transmembrane region" description="Helical" evidence="1">
    <location>
        <begin position="9"/>
        <end position="29"/>
    </location>
</feature>
<dbReference type="InterPro" id="IPR025746">
    <property type="entry name" value="PilX_N_dom"/>
</dbReference>
<feature type="domain" description="Type 4 fimbrial biogenesis protein PilX N-terminal" evidence="2">
    <location>
        <begin position="8"/>
        <end position="57"/>
    </location>
</feature>
<proteinExistence type="predicted"/>
<sequence>MGKQKQEGAVLLICLVMLLVLTMIGISSMSNSTLQERMAGGARDYNQAFQAAEAALRVGEAHVRQQVEASADPTLLFQTASACPAVTATQWSPPADLIGTPKQPICEVSNFYGGAAGSTSFVCETDGSIAENRAFDCLSRTYLFNVEATGYGSGDIQVRLQSTIAIAISGQN</sequence>
<evidence type="ECO:0000256" key="1">
    <source>
        <dbReference type="SAM" id="Phobius"/>
    </source>
</evidence>
<evidence type="ECO:0000313" key="4">
    <source>
        <dbReference type="Proteomes" id="UP001560296"/>
    </source>
</evidence>